<comment type="catalytic activity">
    <reaction evidence="17">
        <text>(9Z)-octadecenoyl-CoA + H2O = (9Z)-octadecenoate + CoA + H(+)</text>
        <dbReference type="Rhea" id="RHEA:40139"/>
        <dbReference type="ChEBI" id="CHEBI:15377"/>
        <dbReference type="ChEBI" id="CHEBI:15378"/>
        <dbReference type="ChEBI" id="CHEBI:30823"/>
        <dbReference type="ChEBI" id="CHEBI:57287"/>
        <dbReference type="ChEBI" id="CHEBI:57387"/>
    </reaction>
    <physiologicalReaction direction="left-to-right" evidence="17">
        <dbReference type="Rhea" id="RHEA:40140"/>
    </physiologicalReaction>
</comment>
<dbReference type="PANTHER" id="PTHR12418:SF19">
    <property type="entry name" value="ACYL-COENZYME A THIOESTERASE THEM4"/>
    <property type="match status" value="1"/>
</dbReference>
<evidence type="ECO:0000256" key="3">
    <source>
        <dbReference type="ARBA" id="ARBA00004632"/>
    </source>
</evidence>
<accession>A0A6P5AS40</accession>
<evidence type="ECO:0000256" key="25">
    <source>
        <dbReference type="ARBA" id="ARBA00048074"/>
    </source>
</evidence>
<reference evidence="29" key="1">
    <citation type="submission" date="2025-08" db="UniProtKB">
        <authorList>
            <consortium name="RefSeq"/>
        </authorList>
    </citation>
    <scope>IDENTIFICATION</scope>
    <source>
        <tissue evidence="29">Gonad</tissue>
    </source>
</reference>
<protein>
    <recommendedName>
        <fullName evidence="20">Acyl-coenzyme A thioesterase THEM4</fullName>
        <ecNumber evidence="19">3.1.2.2</ecNumber>
    </recommendedName>
    <alternativeName>
        <fullName evidence="21">Thioesterase superfamily member 4</fullName>
    </alternativeName>
</protein>
<dbReference type="RefSeq" id="XP_019645892.1">
    <property type="nucleotide sequence ID" value="XM_019790333.1"/>
</dbReference>
<evidence type="ECO:0000256" key="10">
    <source>
        <dbReference type="ARBA" id="ARBA00022832"/>
    </source>
</evidence>
<dbReference type="Pfam" id="PF03061">
    <property type="entry name" value="4HBT"/>
    <property type="match status" value="1"/>
</dbReference>
<keyword evidence="10" id="KW-0276">Fatty acid metabolism</keyword>
<evidence type="ECO:0000256" key="22">
    <source>
        <dbReference type="ARBA" id="ARBA00047588"/>
    </source>
</evidence>
<keyword evidence="6" id="KW-0963">Cytoplasm</keyword>
<evidence type="ECO:0000313" key="29">
    <source>
        <dbReference type="RefSeq" id="XP_019645892.1"/>
    </source>
</evidence>
<keyword evidence="28" id="KW-1185">Reference proteome</keyword>
<dbReference type="InterPro" id="IPR029069">
    <property type="entry name" value="HotDog_dom_sf"/>
</dbReference>
<dbReference type="CDD" id="cd03443">
    <property type="entry name" value="PaaI_thioesterase"/>
    <property type="match status" value="1"/>
</dbReference>
<evidence type="ECO:0000256" key="18">
    <source>
        <dbReference type="ARBA" id="ARBA00038456"/>
    </source>
</evidence>
<evidence type="ECO:0000256" key="26">
    <source>
        <dbReference type="ARBA" id="ARBA00048180"/>
    </source>
</evidence>
<comment type="catalytic activity">
    <reaction evidence="24">
        <text>decanoyl-CoA + H2O = decanoate + CoA + H(+)</text>
        <dbReference type="Rhea" id="RHEA:40059"/>
        <dbReference type="ChEBI" id="CHEBI:15377"/>
        <dbReference type="ChEBI" id="CHEBI:15378"/>
        <dbReference type="ChEBI" id="CHEBI:27689"/>
        <dbReference type="ChEBI" id="CHEBI:57287"/>
        <dbReference type="ChEBI" id="CHEBI:61430"/>
    </reaction>
    <physiologicalReaction direction="left-to-right" evidence="24">
        <dbReference type="Rhea" id="RHEA:40060"/>
    </physiologicalReaction>
</comment>
<dbReference type="GO" id="GO:0006915">
    <property type="term" value="P:apoptotic process"/>
    <property type="evidence" value="ECO:0007669"/>
    <property type="project" value="UniProtKB-KW"/>
</dbReference>
<keyword evidence="7" id="KW-0053">Apoptosis</keyword>
<comment type="catalytic activity">
    <reaction evidence="26">
        <text>tetradecanoyl-CoA + H2O = tetradecanoate + CoA + H(+)</text>
        <dbReference type="Rhea" id="RHEA:40119"/>
        <dbReference type="ChEBI" id="CHEBI:15377"/>
        <dbReference type="ChEBI" id="CHEBI:15378"/>
        <dbReference type="ChEBI" id="CHEBI:30807"/>
        <dbReference type="ChEBI" id="CHEBI:57287"/>
        <dbReference type="ChEBI" id="CHEBI:57385"/>
    </reaction>
    <physiologicalReaction direction="left-to-right" evidence="26">
        <dbReference type="Rhea" id="RHEA:40120"/>
    </physiologicalReaction>
</comment>
<evidence type="ECO:0000259" key="27">
    <source>
        <dbReference type="Pfam" id="PF03061"/>
    </source>
</evidence>
<dbReference type="PANTHER" id="PTHR12418">
    <property type="entry name" value="ACYL-COENZYME A THIOESTERASE THEM4"/>
    <property type="match status" value="1"/>
</dbReference>
<dbReference type="GO" id="GO:0006631">
    <property type="term" value="P:fatty acid metabolic process"/>
    <property type="evidence" value="ECO:0007669"/>
    <property type="project" value="UniProtKB-KW"/>
</dbReference>
<dbReference type="Proteomes" id="UP000515135">
    <property type="component" value="Unplaced"/>
</dbReference>
<evidence type="ECO:0000256" key="14">
    <source>
        <dbReference type="ARBA" id="ARBA00023136"/>
    </source>
</evidence>
<dbReference type="GO" id="GO:0005743">
    <property type="term" value="C:mitochondrial inner membrane"/>
    <property type="evidence" value="ECO:0007669"/>
    <property type="project" value="UniProtKB-SubCell"/>
</dbReference>
<dbReference type="InterPro" id="IPR052365">
    <property type="entry name" value="THEM4/THEM5_acyl-CoA_thioest"/>
</dbReference>
<comment type="catalytic activity">
    <reaction evidence="23">
        <text>hexadecanoyl-CoA + H2O = hexadecanoate + CoA + H(+)</text>
        <dbReference type="Rhea" id="RHEA:16645"/>
        <dbReference type="ChEBI" id="CHEBI:7896"/>
        <dbReference type="ChEBI" id="CHEBI:15377"/>
        <dbReference type="ChEBI" id="CHEBI:15378"/>
        <dbReference type="ChEBI" id="CHEBI:57287"/>
        <dbReference type="ChEBI" id="CHEBI:57379"/>
        <dbReference type="EC" id="3.1.2.2"/>
    </reaction>
    <physiologicalReaction direction="left-to-right" evidence="23">
        <dbReference type="Rhea" id="RHEA:16646"/>
    </physiologicalReaction>
</comment>
<name>A0A6P5AS40_BRABE</name>
<evidence type="ECO:0000256" key="6">
    <source>
        <dbReference type="ARBA" id="ARBA00022490"/>
    </source>
</evidence>
<keyword evidence="11" id="KW-0809">Transit peptide</keyword>
<dbReference type="Gene3D" id="3.10.129.10">
    <property type="entry name" value="Hotdog Thioesterase"/>
    <property type="match status" value="1"/>
</dbReference>
<dbReference type="GeneID" id="109486495"/>
<comment type="subcellular location">
    <subcellularLocation>
        <location evidence="3">Cell projection</location>
        <location evidence="3">Ruffle membrane</location>
    </subcellularLocation>
    <subcellularLocation>
        <location evidence="1">Cytoplasm</location>
    </subcellularLocation>
    <subcellularLocation>
        <location evidence="4">Mitochondrion inner membrane</location>
        <topology evidence="4">Peripheral membrane protein</topology>
    </subcellularLocation>
    <subcellularLocation>
        <location evidence="2">Mitochondrion intermembrane space</location>
    </subcellularLocation>
</comment>
<dbReference type="SUPFAM" id="SSF54637">
    <property type="entry name" value="Thioesterase/thiol ester dehydrase-isomerase"/>
    <property type="match status" value="1"/>
</dbReference>
<feature type="domain" description="Thioesterase" evidence="27">
    <location>
        <begin position="180"/>
        <end position="252"/>
    </location>
</feature>
<evidence type="ECO:0000256" key="23">
    <source>
        <dbReference type="ARBA" id="ARBA00047734"/>
    </source>
</evidence>
<evidence type="ECO:0000256" key="16">
    <source>
        <dbReference type="ARBA" id="ARBA00035852"/>
    </source>
</evidence>
<dbReference type="EC" id="3.1.2.2" evidence="19"/>
<dbReference type="GO" id="GO:0016787">
    <property type="term" value="F:hydrolase activity"/>
    <property type="evidence" value="ECO:0007669"/>
    <property type="project" value="UniProtKB-KW"/>
</dbReference>
<evidence type="ECO:0000256" key="13">
    <source>
        <dbReference type="ARBA" id="ARBA00023128"/>
    </source>
</evidence>
<organism evidence="28 29">
    <name type="scientific">Branchiostoma belcheri</name>
    <name type="common">Amphioxus</name>
    <dbReference type="NCBI Taxonomy" id="7741"/>
    <lineage>
        <taxon>Eukaryota</taxon>
        <taxon>Metazoa</taxon>
        <taxon>Chordata</taxon>
        <taxon>Cephalochordata</taxon>
        <taxon>Leptocardii</taxon>
        <taxon>Amphioxiformes</taxon>
        <taxon>Branchiostomatidae</taxon>
        <taxon>Branchiostoma</taxon>
    </lineage>
</organism>
<dbReference type="KEGG" id="bbel:109486495"/>
<evidence type="ECO:0000256" key="5">
    <source>
        <dbReference type="ARBA" id="ARBA00022475"/>
    </source>
</evidence>
<dbReference type="GO" id="GO:0032587">
    <property type="term" value="C:ruffle membrane"/>
    <property type="evidence" value="ECO:0007669"/>
    <property type="project" value="UniProtKB-SubCell"/>
</dbReference>
<evidence type="ECO:0000256" key="11">
    <source>
        <dbReference type="ARBA" id="ARBA00022946"/>
    </source>
</evidence>
<proteinExistence type="inferred from homology"/>
<dbReference type="OrthoDB" id="506431at2759"/>
<comment type="catalytic activity">
    <reaction evidence="25">
        <text>dodecanoyl-CoA + H2O = dodecanoate + CoA + H(+)</text>
        <dbReference type="Rhea" id="RHEA:30135"/>
        <dbReference type="ChEBI" id="CHEBI:15377"/>
        <dbReference type="ChEBI" id="CHEBI:15378"/>
        <dbReference type="ChEBI" id="CHEBI:18262"/>
        <dbReference type="ChEBI" id="CHEBI:57287"/>
        <dbReference type="ChEBI" id="CHEBI:57375"/>
    </reaction>
    <physiologicalReaction direction="left-to-right" evidence="25">
        <dbReference type="Rhea" id="RHEA:30136"/>
    </physiologicalReaction>
</comment>
<evidence type="ECO:0000256" key="17">
    <source>
        <dbReference type="ARBA" id="ARBA00037002"/>
    </source>
</evidence>
<evidence type="ECO:0000256" key="9">
    <source>
        <dbReference type="ARBA" id="ARBA00022801"/>
    </source>
</evidence>
<sequence>MALRNCLLLTRSARNSVFGAKPENFLPSCRLLHRCSLKVDAPGQFYSLTFLKEPSRVLNLGYRFSCRRLATDSAEQKKDGQRSGKIWLQTKRDDSDVDLAWPNEAWSDVAKDIFHQLNAGTENGDWKRHPSYLRAGERRLFSRNIAEHGKGFEYAVFVNKREQKAVCVCQFGPYLEGPPGYAHGGAVATLLDAVMGICAIHVTESVSLTANLNINYKNPIPLGSTALFHAKLDRQDDRKRYISAYVTSADGQVNLCEATGLFVKPTREQIEKAKNRLSQHTHSDKVVDI</sequence>
<evidence type="ECO:0000256" key="12">
    <source>
        <dbReference type="ARBA" id="ARBA00023098"/>
    </source>
</evidence>
<keyword evidence="12" id="KW-0443">Lipid metabolism</keyword>
<gene>
    <name evidence="29" type="primary">LOC109486495</name>
</gene>
<keyword evidence="8" id="KW-0999">Mitochondrion inner membrane</keyword>
<comment type="similarity">
    <text evidence="18">Belongs to the THEM4/THEM5 thioesterase family.</text>
</comment>
<evidence type="ECO:0000256" key="4">
    <source>
        <dbReference type="ARBA" id="ARBA00004637"/>
    </source>
</evidence>
<evidence type="ECO:0000256" key="24">
    <source>
        <dbReference type="ARBA" id="ARBA00047969"/>
    </source>
</evidence>
<evidence type="ECO:0000313" key="28">
    <source>
        <dbReference type="Proteomes" id="UP000515135"/>
    </source>
</evidence>
<dbReference type="AlphaFoldDB" id="A0A6P5AS40"/>
<evidence type="ECO:0000256" key="7">
    <source>
        <dbReference type="ARBA" id="ARBA00022703"/>
    </source>
</evidence>
<evidence type="ECO:0000256" key="1">
    <source>
        <dbReference type="ARBA" id="ARBA00004496"/>
    </source>
</evidence>
<keyword evidence="9" id="KW-0378">Hydrolase</keyword>
<evidence type="ECO:0000256" key="19">
    <source>
        <dbReference type="ARBA" id="ARBA00038848"/>
    </source>
</evidence>
<dbReference type="GO" id="GO:0005758">
    <property type="term" value="C:mitochondrial intermembrane space"/>
    <property type="evidence" value="ECO:0007669"/>
    <property type="project" value="UniProtKB-SubCell"/>
</dbReference>
<keyword evidence="13" id="KW-0496">Mitochondrion</keyword>
<comment type="catalytic activity">
    <reaction evidence="16">
        <text>(5Z,8Z,11Z,14Z)-eicosatetraenoyl-CoA + H2O = (5Z,8Z,11Z,14Z)-eicosatetraenoate + CoA + H(+)</text>
        <dbReference type="Rhea" id="RHEA:40151"/>
        <dbReference type="ChEBI" id="CHEBI:15377"/>
        <dbReference type="ChEBI" id="CHEBI:15378"/>
        <dbReference type="ChEBI" id="CHEBI:32395"/>
        <dbReference type="ChEBI" id="CHEBI:57287"/>
        <dbReference type="ChEBI" id="CHEBI:57368"/>
    </reaction>
    <physiologicalReaction direction="left-to-right" evidence="16">
        <dbReference type="Rhea" id="RHEA:40152"/>
    </physiologicalReaction>
</comment>
<evidence type="ECO:0000256" key="15">
    <source>
        <dbReference type="ARBA" id="ARBA00023273"/>
    </source>
</evidence>
<comment type="catalytic activity">
    <reaction evidence="22">
        <text>octanoyl-CoA + H2O = octanoate + CoA + H(+)</text>
        <dbReference type="Rhea" id="RHEA:30143"/>
        <dbReference type="ChEBI" id="CHEBI:15377"/>
        <dbReference type="ChEBI" id="CHEBI:15378"/>
        <dbReference type="ChEBI" id="CHEBI:25646"/>
        <dbReference type="ChEBI" id="CHEBI:57287"/>
        <dbReference type="ChEBI" id="CHEBI:57386"/>
    </reaction>
    <physiologicalReaction direction="left-to-right" evidence="22">
        <dbReference type="Rhea" id="RHEA:30144"/>
    </physiologicalReaction>
</comment>
<dbReference type="InterPro" id="IPR006683">
    <property type="entry name" value="Thioestr_dom"/>
</dbReference>
<evidence type="ECO:0000256" key="21">
    <source>
        <dbReference type="ARBA" id="ARBA00043210"/>
    </source>
</evidence>
<keyword evidence="14" id="KW-0472">Membrane</keyword>
<keyword evidence="5" id="KW-1003">Cell membrane</keyword>
<evidence type="ECO:0000256" key="8">
    <source>
        <dbReference type="ARBA" id="ARBA00022792"/>
    </source>
</evidence>
<evidence type="ECO:0000256" key="2">
    <source>
        <dbReference type="ARBA" id="ARBA00004569"/>
    </source>
</evidence>
<evidence type="ECO:0000256" key="20">
    <source>
        <dbReference type="ARBA" id="ARBA00040123"/>
    </source>
</evidence>
<keyword evidence="15" id="KW-0966">Cell projection</keyword>